<reference evidence="1" key="1">
    <citation type="submission" date="2024-09" db="EMBL/GenBank/DDBJ databases">
        <title>Black Yeasts Isolated from many extreme environments.</title>
        <authorList>
            <person name="Coleine C."/>
            <person name="Stajich J.E."/>
            <person name="Selbmann L."/>
        </authorList>
    </citation>
    <scope>NUCLEOTIDE SEQUENCE</scope>
    <source>
        <strain evidence="1">CCFEE 5737</strain>
    </source>
</reference>
<dbReference type="EMBL" id="JAWDJW010007902">
    <property type="protein sequence ID" value="KAK3061346.1"/>
    <property type="molecule type" value="Genomic_DNA"/>
</dbReference>
<protein>
    <submittedName>
        <fullName evidence="1">Uncharacterized protein</fullName>
    </submittedName>
</protein>
<proteinExistence type="predicted"/>
<evidence type="ECO:0000313" key="1">
    <source>
        <dbReference type="EMBL" id="KAK3061346.1"/>
    </source>
</evidence>
<accession>A0ACC3D3Q4</accession>
<gene>
    <name evidence="1" type="ORF">LTS18_006468</name>
</gene>
<comment type="caution">
    <text evidence="1">The sequence shown here is derived from an EMBL/GenBank/DDBJ whole genome shotgun (WGS) entry which is preliminary data.</text>
</comment>
<dbReference type="Proteomes" id="UP001186974">
    <property type="component" value="Unassembled WGS sequence"/>
</dbReference>
<sequence length="237" mass="24610">MKSFTLLTLSLAGVAQSHYIFTTFSAGGTSAVRKNINNNSPITNLADPNLRCNAGGATGGSTQTVPVAAGSRVSFSADTPVYHQGPTSLYMTKVPSAATADGSTPWFKIKDFGAKTGAGQASFDMAKSYDATIPRCLAPGDYLIRIQQIAIHNPGSPPQFYISCAQVKVTGGGSTVPPGVSIPGAFKASDPGLTANVSFGSSLLVLACSAFGCVLVWQGLCLSGWLEVHISLLFRIW</sequence>
<name>A0ACC3D3Q4_9PEZI</name>
<organism evidence="1 2">
    <name type="scientific">Coniosporium uncinatum</name>
    <dbReference type="NCBI Taxonomy" id="93489"/>
    <lineage>
        <taxon>Eukaryota</taxon>
        <taxon>Fungi</taxon>
        <taxon>Dikarya</taxon>
        <taxon>Ascomycota</taxon>
        <taxon>Pezizomycotina</taxon>
        <taxon>Dothideomycetes</taxon>
        <taxon>Dothideomycetes incertae sedis</taxon>
        <taxon>Coniosporium</taxon>
    </lineage>
</organism>
<evidence type="ECO:0000313" key="2">
    <source>
        <dbReference type="Proteomes" id="UP001186974"/>
    </source>
</evidence>
<keyword evidence="2" id="KW-1185">Reference proteome</keyword>